<dbReference type="AlphaFoldDB" id="A0A1B2ERI7"/>
<reference evidence="2" key="1">
    <citation type="submission" date="2016-07" db="EMBL/GenBank/DDBJ databases">
        <title>Microvirga ossetica sp. nov. a new species of rhizobia isolated from root nodules of the legume species Vicia alpestris Steven originated from North Ossetia region in the Caucasus.</title>
        <authorList>
            <person name="Safronova V.I."/>
            <person name="Kuznetsova I.G."/>
            <person name="Sazanova A.L."/>
            <person name="Belimov A."/>
            <person name="Andronov E."/>
            <person name="Osledkin Y.S."/>
            <person name="Onishchuk O.P."/>
            <person name="Kurchak O.N."/>
            <person name="Shaposhnikov A.I."/>
            <person name="Willems A."/>
            <person name="Tikhonovich I.A."/>
        </authorList>
    </citation>
    <scope>NUCLEOTIDE SEQUENCE [LARGE SCALE GENOMIC DNA]</scope>
    <source>
        <strain evidence="2">V5/3M</strain>
        <plasmid evidence="2">unnamed1</plasmid>
    </source>
</reference>
<keyword evidence="1" id="KW-0175">Coiled coil</keyword>
<sequence>MVSTQGREIKALQARCQQLEEREQAIMVAFTTFFHVLAAGKVAKLEDVSAILRNIIDVVQDEAHPQESIRFLRRLATMLNPQPGTGAAELQTHDPAQ</sequence>
<gene>
    <name evidence="2" type="ORF">BB934_30440</name>
</gene>
<geneLocation type="plasmid" evidence="2">
    <name>unnamed1</name>
</geneLocation>
<organism evidence="2">
    <name type="scientific">Microvirga ossetica</name>
    <dbReference type="NCBI Taxonomy" id="1882682"/>
    <lineage>
        <taxon>Bacteria</taxon>
        <taxon>Pseudomonadati</taxon>
        <taxon>Pseudomonadota</taxon>
        <taxon>Alphaproteobacteria</taxon>
        <taxon>Hyphomicrobiales</taxon>
        <taxon>Methylobacteriaceae</taxon>
        <taxon>Microvirga</taxon>
    </lineage>
</organism>
<accession>A0A1B2ERI7</accession>
<name>A0A1B2ERI7_9HYPH</name>
<feature type="coiled-coil region" evidence="1">
    <location>
        <begin position="2"/>
        <end position="29"/>
    </location>
</feature>
<dbReference type="EMBL" id="CP016617">
    <property type="protein sequence ID" value="ANY82594.1"/>
    <property type="molecule type" value="Genomic_DNA"/>
</dbReference>
<dbReference type="RefSeq" id="WP_099513699.1">
    <property type="nucleotide sequence ID" value="NZ_CP016617.1"/>
</dbReference>
<protein>
    <submittedName>
        <fullName evidence="2">Uncharacterized protein</fullName>
    </submittedName>
</protein>
<evidence type="ECO:0000313" key="2">
    <source>
        <dbReference type="EMBL" id="ANY82594.1"/>
    </source>
</evidence>
<dbReference type="KEGG" id="moc:BB934_30440"/>
<proteinExistence type="predicted"/>
<evidence type="ECO:0000256" key="1">
    <source>
        <dbReference type="SAM" id="Coils"/>
    </source>
</evidence>
<keyword evidence="2" id="KW-0614">Plasmid</keyword>